<evidence type="ECO:0000256" key="1">
    <source>
        <dbReference type="ARBA" id="ARBA00022448"/>
    </source>
</evidence>
<keyword evidence="3 5" id="KW-0067">ATP-binding</keyword>
<keyword evidence="2" id="KW-0547">Nucleotide-binding</keyword>
<accession>A0ABR6BI61</accession>
<dbReference type="PANTHER" id="PTHR42939">
    <property type="entry name" value="ABC TRANSPORTER ATP-BINDING PROTEIN ALBC-RELATED"/>
    <property type="match status" value="1"/>
</dbReference>
<sequence>MGDQAEDLLAGSSISAEDLLAGSSTSTAVTVERLAKRYRGGVWALDDCTLSVPSGRVAALVGMNGAGKTTLLSIMAGLLRPTSGEVRLREGGERVSLVAQDRPLYRSFTPAEMLMAGRQLNEVWDQERAVRWLRRFDIPLDRPCGKLSGGQQAQVSFAVALGARPSLLLLDEPLANLDPLARREVTRELLAEVVDGDMTVLMSTHVIAELVGVADYLLLLARGRLLLDGDVDELLAAHRHYSGPRAQAPLLFGEVVQAKHVGSTSTYLVRADPEHPPVVEEPWTVRPATLEDLVVAHLESSRAVAA</sequence>
<dbReference type="GO" id="GO:0005524">
    <property type="term" value="F:ATP binding"/>
    <property type="evidence" value="ECO:0007669"/>
    <property type="project" value="UniProtKB-KW"/>
</dbReference>
<dbReference type="SMART" id="SM00382">
    <property type="entry name" value="AAA"/>
    <property type="match status" value="1"/>
</dbReference>
<evidence type="ECO:0000256" key="3">
    <source>
        <dbReference type="ARBA" id="ARBA00022840"/>
    </source>
</evidence>
<evidence type="ECO:0000313" key="6">
    <source>
        <dbReference type="Proteomes" id="UP000517916"/>
    </source>
</evidence>
<dbReference type="Pfam" id="PF00005">
    <property type="entry name" value="ABC_tran"/>
    <property type="match status" value="1"/>
</dbReference>
<comment type="caution">
    <text evidence="5">The sequence shown here is derived from an EMBL/GenBank/DDBJ whole genome shotgun (WGS) entry which is preliminary data.</text>
</comment>
<keyword evidence="6" id="KW-1185">Reference proteome</keyword>
<dbReference type="PANTHER" id="PTHR42939:SF1">
    <property type="entry name" value="ABC TRANSPORTER ATP-BINDING PROTEIN ALBC-RELATED"/>
    <property type="match status" value="1"/>
</dbReference>
<dbReference type="SUPFAM" id="SSF52540">
    <property type="entry name" value="P-loop containing nucleoside triphosphate hydrolases"/>
    <property type="match status" value="1"/>
</dbReference>
<dbReference type="EMBL" id="JACJID010000002">
    <property type="protein sequence ID" value="MBA8926553.1"/>
    <property type="molecule type" value="Genomic_DNA"/>
</dbReference>
<evidence type="ECO:0000259" key="4">
    <source>
        <dbReference type="PROSITE" id="PS50893"/>
    </source>
</evidence>
<dbReference type="InterPro" id="IPR003593">
    <property type="entry name" value="AAA+_ATPase"/>
</dbReference>
<feature type="domain" description="ABC transporter" evidence="4">
    <location>
        <begin position="29"/>
        <end position="247"/>
    </location>
</feature>
<dbReference type="InterPro" id="IPR027417">
    <property type="entry name" value="P-loop_NTPase"/>
</dbReference>
<dbReference type="InterPro" id="IPR003439">
    <property type="entry name" value="ABC_transporter-like_ATP-bd"/>
</dbReference>
<protein>
    <submittedName>
        <fullName evidence="5">ABC-2 type transport system ATP-binding protein</fullName>
    </submittedName>
</protein>
<dbReference type="PROSITE" id="PS50893">
    <property type="entry name" value="ABC_TRANSPORTER_2"/>
    <property type="match status" value="1"/>
</dbReference>
<evidence type="ECO:0000313" key="5">
    <source>
        <dbReference type="EMBL" id="MBA8926553.1"/>
    </source>
</evidence>
<reference evidence="5 6" key="1">
    <citation type="submission" date="2020-08" db="EMBL/GenBank/DDBJ databases">
        <title>Genomic Encyclopedia of Archaeal and Bacterial Type Strains, Phase II (KMG-II): from individual species to whole genera.</title>
        <authorList>
            <person name="Goeker M."/>
        </authorList>
    </citation>
    <scope>NUCLEOTIDE SEQUENCE [LARGE SCALE GENOMIC DNA]</scope>
    <source>
        <strain evidence="5 6">DSM 43850</strain>
    </source>
</reference>
<dbReference type="InterPro" id="IPR051782">
    <property type="entry name" value="ABC_Transporter_VariousFunc"/>
</dbReference>
<dbReference type="RefSeq" id="WP_182837812.1">
    <property type="nucleotide sequence ID" value="NZ_BAAABQ010000009.1"/>
</dbReference>
<dbReference type="Gene3D" id="3.40.50.300">
    <property type="entry name" value="P-loop containing nucleotide triphosphate hydrolases"/>
    <property type="match status" value="1"/>
</dbReference>
<organism evidence="5 6">
    <name type="scientific">Kutzneria viridogrisea</name>
    <dbReference type="NCBI Taxonomy" id="47990"/>
    <lineage>
        <taxon>Bacteria</taxon>
        <taxon>Bacillati</taxon>
        <taxon>Actinomycetota</taxon>
        <taxon>Actinomycetes</taxon>
        <taxon>Pseudonocardiales</taxon>
        <taxon>Pseudonocardiaceae</taxon>
        <taxon>Kutzneria</taxon>
    </lineage>
</organism>
<evidence type="ECO:0000256" key="2">
    <source>
        <dbReference type="ARBA" id="ARBA00022741"/>
    </source>
</evidence>
<name>A0ABR6BI61_9PSEU</name>
<gene>
    <name evidence="5" type="ORF">BC739_003752</name>
</gene>
<keyword evidence="1" id="KW-0813">Transport</keyword>
<proteinExistence type="predicted"/>
<dbReference type="CDD" id="cd03230">
    <property type="entry name" value="ABC_DR_subfamily_A"/>
    <property type="match status" value="1"/>
</dbReference>
<dbReference type="Proteomes" id="UP000517916">
    <property type="component" value="Unassembled WGS sequence"/>
</dbReference>